<dbReference type="AlphaFoldDB" id="A0AAV7JQ07"/>
<accession>A0AAV7JQ07</accession>
<sequence>MSTSERKLRIKIMSKKYVKEAKKKLQNSLQLCGGFREFDALCKELKESGYLTMQDEAHLRDNRRKQGKIINSQSYSKNVKLYMIALESAIKTQESLRDELLEEKNNLIAEITSYEILMNSFYSDNMFTPQSYYVYNTPYPYNIER</sequence>
<proteinExistence type="predicted"/>
<evidence type="ECO:0000313" key="2">
    <source>
        <dbReference type="EMBL" id="KAI6651000.1"/>
    </source>
</evidence>
<organism evidence="2 3">
    <name type="scientific">Oopsacas minuta</name>
    <dbReference type="NCBI Taxonomy" id="111878"/>
    <lineage>
        <taxon>Eukaryota</taxon>
        <taxon>Metazoa</taxon>
        <taxon>Porifera</taxon>
        <taxon>Hexactinellida</taxon>
        <taxon>Hexasterophora</taxon>
        <taxon>Lyssacinosida</taxon>
        <taxon>Leucopsacidae</taxon>
        <taxon>Oopsacas</taxon>
    </lineage>
</organism>
<gene>
    <name evidence="2" type="ORF">LOD99_5577</name>
</gene>
<protein>
    <submittedName>
        <fullName evidence="2">Uncharacterized protein</fullName>
    </submittedName>
</protein>
<keyword evidence="1" id="KW-0175">Coiled coil</keyword>
<comment type="caution">
    <text evidence="2">The sequence shown here is derived from an EMBL/GenBank/DDBJ whole genome shotgun (WGS) entry which is preliminary data.</text>
</comment>
<dbReference type="Proteomes" id="UP001165289">
    <property type="component" value="Unassembled WGS sequence"/>
</dbReference>
<reference evidence="2 3" key="1">
    <citation type="journal article" date="2023" name="BMC Biol.">
        <title>The compact genome of the sponge Oopsacas minuta (Hexactinellida) is lacking key metazoan core genes.</title>
        <authorList>
            <person name="Santini S."/>
            <person name="Schenkelaars Q."/>
            <person name="Jourda C."/>
            <person name="Duchesne M."/>
            <person name="Belahbib H."/>
            <person name="Rocher C."/>
            <person name="Selva M."/>
            <person name="Riesgo A."/>
            <person name="Vervoort M."/>
            <person name="Leys S.P."/>
            <person name="Kodjabachian L."/>
            <person name="Le Bivic A."/>
            <person name="Borchiellini C."/>
            <person name="Claverie J.M."/>
            <person name="Renard E."/>
        </authorList>
    </citation>
    <scope>NUCLEOTIDE SEQUENCE [LARGE SCALE GENOMIC DNA]</scope>
    <source>
        <strain evidence="2">SPO-2</strain>
    </source>
</reference>
<evidence type="ECO:0000313" key="3">
    <source>
        <dbReference type="Proteomes" id="UP001165289"/>
    </source>
</evidence>
<keyword evidence="3" id="KW-1185">Reference proteome</keyword>
<dbReference type="EMBL" id="JAKMXF010000308">
    <property type="protein sequence ID" value="KAI6651000.1"/>
    <property type="molecule type" value="Genomic_DNA"/>
</dbReference>
<name>A0AAV7JQ07_9METZ</name>
<evidence type="ECO:0000256" key="1">
    <source>
        <dbReference type="SAM" id="Coils"/>
    </source>
</evidence>
<feature type="coiled-coil region" evidence="1">
    <location>
        <begin position="83"/>
        <end position="117"/>
    </location>
</feature>